<dbReference type="RefSeq" id="WP_014445265.1">
    <property type="nucleotide sequence ID" value="NC_017093.1"/>
</dbReference>
<dbReference type="PANTHER" id="PTHR30514:SF18">
    <property type="entry name" value="RPIR-FAMILY TRANSCRIPTIONAL REGULATOR"/>
    <property type="match status" value="1"/>
</dbReference>
<accession>I0HBJ0</accession>
<dbReference type="InterPro" id="IPR046348">
    <property type="entry name" value="SIS_dom_sf"/>
</dbReference>
<dbReference type="PATRIC" id="fig|512565.3.peg.5152"/>
<dbReference type="GO" id="GO:0003700">
    <property type="term" value="F:DNA-binding transcription factor activity"/>
    <property type="evidence" value="ECO:0007669"/>
    <property type="project" value="InterPro"/>
</dbReference>
<dbReference type="eggNOG" id="COG1737">
    <property type="taxonomic scope" value="Bacteria"/>
</dbReference>
<gene>
    <name evidence="2" type="ordered locus">AMIS_51570</name>
</gene>
<dbReference type="STRING" id="512565.AMIS_51570"/>
<dbReference type="Proteomes" id="UP000007882">
    <property type="component" value="Chromosome"/>
</dbReference>
<dbReference type="InterPro" id="IPR047640">
    <property type="entry name" value="RpiR-like"/>
</dbReference>
<dbReference type="KEGG" id="ams:AMIS_51570"/>
<dbReference type="GO" id="GO:0097367">
    <property type="term" value="F:carbohydrate derivative binding"/>
    <property type="evidence" value="ECO:0007669"/>
    <property type="project" value="InterPro"/>
</dbReference>
<dbReference type="Pfam" id="PF01418">
    <property type="entry name" value="HTH_6"/>
    <property type="match status" value="1"/>
</dbReference>
<evidence type="ECO:0000313" key="2">
    <source>
        <dbReference type="EMBL" id="BAL90377.1"/>
    </source>
</evidence>
<dbReference type="HOGENOM" id="CLU_055769_1_1_11"/>
<dbReference type="AlphaFoldDB" id="I0HBJ0"/>
<dbReference type="Pfam" id="PF01380">
    <property type="entry name" value="SIS"/>
    <property type="match status" value="1"/>
</dbReference>
<dbReference type="OrthoDB" id="3848503at2"/>
<dbReference type="GO" id="GO:1901135">
    <property type="term" value="P:carbohydrate derivative metabolic process"/>
    <property type="evidence" value="ECO:0007669"/>
    <property type="project" value="InterPro"/>
</dbReference>
<dbReference type="Gene3D" id="3.40.50.10490">
    <property type="entry name" value="Glucose-6-phosphate isomerase like protein, domain 1"/>
    <property type="match status" value="1"/>
</dbReference>
<dbReference type="InterPro" id="IPR001347">
    <property type="entry name" value="SIS_dom"/>
</dbReference>
<evidence type="ECO:0000313" key="3">
    <source>
        <dbReference type="Proteomes" id="UP000007882"/>
    </source>
</evidence>
<keyword evidence="3" id="KW-1185">Reference proteome</keyword>
<dbReference type="InterPro" id="IPR036388">
    <property type="entry name" value="WH-like_DNA-bd_sf"/>
</dbReference>
<sequence length="276" mass="29293">MAPEDWLVDRARQHRLSPAQRQIVQRMLRMFPEVAFLSTIEIAELTGVSQPTVTRLATALGFAGFGEFRAALREAVISGVPSQRAPERLDAGAATIERERENLAGLRRVVTGDAMTDAVRLLAGSTPLGVIGLRASAALADYFGYFARRILPSVEVCTNGATVSDTVVQLSRRDATAMLAFAMPRYPAATVAALRLSRRLGMSTVVVADTALVPFAAEADVLLAAPVATGLVADSHAAAVVLSVSLLDAIAATDPQRTRERLEAHESLADDGIHPA</sequence>
<proteinExistence type="predicted"/>
<dbReference type="SUPFAM" id="SSF46689">
    <property type="entry name" value="Homeodomain-like"/>
    <property type="match status" value="1"/>
</dbReference>
<dbReference type="InterPro" id="IPR000281">
    <property type="entry name" value="HTH_RpiR"/>
</dbReference>
<dbReference type="PANTHER" id="PTHR30514">
    <property type="entry name" value="GLUCOKINASE"/>
    <property type="match status" value="1"/>
</dbReference>
<feature type="domain" description="HTH rpiR-type" evidence="1">
    <location>
        <begin position="3"/>
        <end position="79"/>
    </location>
</feature>
<organism evidence="2 3">
    <name type="scientific">Actinoplanes missouriensis (strain ATCC 14538 / DSM 43046 / CBS 188.64 / JCM 3121 / NBRC 102363 / NCIMB 12654 / NRRL B-3342 / UNCC 431)</name>
    <dbReference type="NCBI Taxonomy" id="512565"/>
    <lineage>
        <taxon>Bacteria</taxon>
        <taxon>Bacillati</taxon>
        <taxon>Actinomycetota</taxon>
        <taxon>Actinomycetes</taxon>
        <taxon>Micromonosporales</taxon>
        <taxon>Micromonosporaceae</taxon>
        <taxon>Actinoplanes</taxon>
    </lineage>
</organism>
<name>I0HBJ0_ACTM4</name>
<protein>
    <submittedName>
        <fullName evidence="2">Putative RpiR-family transcriptional regulator</fullName>
    </submittedName>
</protein>
<evidence type="ECO:0000259" key="1">
    <source>
        <dbReference type="PROSITE" id="PS51071"/>
    </source>
</evidence>
<dbReference type="SUPFAM" id="SSF53697">
    <property type="entry name" value="SIS domain"/>
    <property type="match status" value="1"/>
</dbReference>
<dbReference type="EMBL" id="AP012319">
    <property type="protein sequence ID" value="BAL90377.1"/>
    <property type="molecule type" value="Genomic_DNA"/>
</dbReference>
<reference evidence="2 3" key="1">
    <citation type="submission" date="2012-02" db="EMBL/GenBank/DDBJ databases">
        <title>Complete genome sequence of Actinoplanes missouriensis 431 (= NBRC 102363).</title>
        <authorList>
            <person name="Ohnishi Y."/>
            <person name="Ishikawa J."/>
            <person name="Sekine M."/>
            <person name="Hosoyama A."/>
            <person name="Harada T."/>
            <person name="Narita H."/>
            <person name="Hata T."/>
            <person name="Konno Y."/>
            <person name="Tutikane K."/>
            <person name="Fujita N."/>
            <person name="Horinouchi S."/>
            <person name="Hayakawa M."/>
        </authorList>
    </citation>
    <scope>NUCLEOTIDE SEQUENCE [LARGE SCALE GENOMIC DNA]</scope>
    <source>
        <strain evidence="3">ATCC 14538 / DSM 43046 / CBS 188.64 / JCM 3121 / NBRC 102363 / NCIMB 12654 / NRRL B-3342 / UNCC 431</strain>
    </source>
</reference>
<dbReference type="GO" id="GO:0003677">
    <property type="term" value="F:DNA binding"/>
    <property type="evidence" value="ECO:0007669"/>
    <property type="project" value="InterPro"/>
</dbReference>
<dbReference type="Gene3D" id="1.10.10.10">
    <property type="entry name" value="Winged helix-like DNA-binding domain superfamily/Winged helix DNA-binding domain"/>
    <property type="match status" value="1"/>
</dbReference>
<dbReference type="PROSITE" id="PS51071">
    <property type="entry name" value="HTH_RPIR"/>
    <property type="match status" value="1"/>
</dbReference>
<dbReference type="InterPro" id="IPR009057">
    <property type="entry name" value="Homeodomain-like_sf"/>
</dbReference>